<sequence>MANIVRCKLPDGVHRFKPFTVADYRDFLLVRNDMNTKSKEEQIELIDELLADYFDEYPKSWRPYIFISVFTSSIGKTKIPVSFECPTCGDKKRFMLNLSQEPLVAPVIETSGIKIKFKYPDEINEDLVELISKNIDTVQDSDSEYKWSELDDETKVQVIDSIDYKAFESLVKKLKPLHIEVSFKCCSEYKFVYDSLIDIFKILLNPDEVFSFYQVNHLLVKSHYDLNSVMAMIPIERSIALSLVEKDLKK</sequence>
<dbReference type="KEGG" id="vg:65109910"/>
<dbReference type="Pfam" id="PF12322">
    <property type="entry name" value="T4_baseplate"/>
    <property type="match status" value="1"/>
</dbReference>
<dbReference type="Proteomes" id="UP000225074">
    <property type="component" value="Genome"/>
</dbReference>
<reference evidence="1 2" key="1">
    <citation type="submission" date="2017-05" db="EMBL/GenBank/DDBJ databases">
        <title>Environmental T4-family bacteriophages evolve to escape abortive infection via multiple routes in a bacterial host employing #altruistic suicide# through Type III toxin-antitoxin systems.</title>
        <authorList>
            <person name="Chen B."/>
            <person name="Akusobi C."/>
            <person name="Fang X."/>
            <person name="Salmond G.P.C."/>
        </authorList>
    </citation>
    <scope>NUCLEOTIDE SEQUENCE [LARGE SCALE GENOMIC DNA]</scope>
</reference>
<organism evidence="1 2">
    <name type="scientific">Serratia phage X20</name>
    <dbReference type="NCBI Taxonomy" id="2006942"/>
    <lineage>
        <taxon>Viruses</taxon>
        <taxon>Duplodnaviria</taxon>
        <taxon>Heunggongvirae</taxon>
        <taxon>Uroviricota</taxon>
        <taxon>Caudoviricetes</taxon>
        <taxon>Pantevenvirales</taxon>
        <taxon>Straboviridae</taxon>
        <taxon>Tevenvirinae</taxon>
        <taxon>Winklervirus</taxon>
        <taxon>Winklervirus xtwenty</taxon>
    </lineage>
</organism>
<dbReference type="GeneID" id="65109910"/>
<name>A0A1Z1LZB7_9CAUD</name>
<evidence type="ECO:0000313" key="1">
    <source>
        <dbReference type="EMBL" id="ARW58169.1"/>
    </source>
</evidence>
<dbReference type="InterPro" id="IPR024364">
    <property type="entry name" value="Baseplate_phage_T4-like"/>
</dbReference>
<dbReference type="EMBL" id="MF036692">
    <property type="protein sequence ID" value="ARW58169.1"/>
    <property type="molecule type" value="Genomic_DNA"/>
</dbReference>
<dbReference type="RefSeq" id="YP_010092347.1">
    <property type="nucleotide sequence ID" value="NC_055728.1"/>
</dbReference>
<accession>A0A1Z1LZB7</accession>
<evidence type="ECO:0000313" key="2">
    <source>
        <dbReference type="Proteomes" id="UP000225074"/>
    </source>
</evidence>
<keyword evidence="2" id="KW-1185">Reference proteome</keyword>
<protein>
    <submittedName>
        <fullName evidence="1">Baseplate hub assembly catalyst</fullName>
    </submittedName>
</protein>
<proteinExistence type="predicted"/>